<dbReference type="FunFam" id="1.10.340.70:FF:000001">
    <property type="entry name" value="Retrovirus-related Pol polyprotein from transposon gypsy-like Protein"/>
    <property type="match status" value="1"/>
</dbReference>
<dbReference type="Pfam" id="PF00665">
    <property type="entry name" value="rve"/>
    <property type="match status" value="1"/>
</dbReference>
<dbReference type="PANTHER" id="PTHR37984:SF15">
    <property type="entry name" value="INTEGRASE CATALYTIC DOMAIN-CONTAINING PROTEIN"/>
    <property type="match status" value="1"/>
</dbReference>
<dbReference type="Pfam" id="PF17921">
    <property type="entry name" value="Integrase_H2C2"/>
    <property type="match status" value="1"/>
</dbReference>
<dbReference type="GO" id="GO:0003676">
    <property type="term" value="F:nucleic acid binding"/>
    <property type="evidence" value="ECO:0007669"/>
    <property type="project" value="InterPro"/>
</dbReference>
<dbReference type="AlphaFoldDB" id="A0AAV7UE63"/>
<dbReference type="EMBL" id="JANPWB010000005">
    <property type="protein sequence ID" value="KAJ1186976.1"/>
    <property type="molecule type" value="Genomic_DNA"/>
</dbReference>
<organism evidence="4 5">
    <name type="scientific">Pleurodeles waltl</name>
    <name type="common">Iberian ribbed newt</name>
    <dbReference type="NCBI Taxonomy" id="8319"/>
    <lineage>
        <taxon>Eukaryota</taxon>
        <taxon>Metazoa</taxon>
        <taxon>Chordata</taxon>
        <taxon>Craniata</taxon>
        <taxon>Vertebrata</taxon>
        <taxon>Euteleostomi</taxon>
        <taxon>Amphibia</taxon>
        <taxon>Batrachia</taxon>
        <taxon>Caudata</taxon>
        <taxon>Salamandroidea</taxon>
        <taxon>Salamandridae</taxon>
        <taxon>Pleurodelinae</taxon>
        <taxon>Pleurodeles</taxon>
    </lineage>
</organism>
<evidence type="ECO:0000313" key="5">
    <source>
        <dbReference type="Proteomes" id="UP001066276"/>
    </source>
</evidence>
<dbReference type="InterPro" id="IPR036397">
    <property type="entry name" value="RNaseH_sf"/>
</dbReference>
<evidence type="ECO:0000259" key="3">
    <source>
        <dbReference type="PROSITE" id="PS50994"/>
    </source>
</evidence>
<dbReference type="InterPro" id="IPR050951">
    <property type="entry name" value="Retrovirus_Pol_polyprotein"/>
</dbReference>
<dbReference type="Pfam" id="PF22938">
    <property type="entry name" value="Integrase_p58_C"/>
    <property type="match status" value="1"/>
</dbReference>
<dbReference type="Gene3D" id="1.10.340.70">
    <property type="match status" value="1"/>
</dbReference>
<dbReference type="SUPFAM" id="SSF56672">
    <property type="entry name" value="DNA/RNA polymerases"/>
    <property type="match status" value="1"/>
</dbReference>
<name>A0AAV7UE63_PLEWA</name>
<dbReference type="InterPro" id="IPR041588">
    <property type="entry name" value="Integrase_H2C2"/>
</dbReference>
<dbReference type="Gene3D" id="3.10.10.10">
    <property type="entry name" value="HIV Type 1 Reverse Transcriptase, subunit A, domain 1"/>
    <property type="match status" value="1"/>
</dbReference>
<dbReference type="SUPFAM" id="SSF53098">
    <property type="entry name" value="Ribonuclease H-like"/>
    <property type="match status" value="1"/>
</dbReference>
<dbReference type="FunFam" id="3.30.420.10:FF:000032">
    <property type="entry name" value="Retrovirus-related Pol polyprotein from transposon 297-like Protein"/>
    <property type="match status" value="1"/>
</dbReference>
<gene>
    <name evidence="4" type="ORF">NDU88_003755</name>
</gene>
<dbReference type="PROSITE" id="PS50994">
    <property type="entry name" value="INTEGRASE"/>
    <property type="match status" value="1"/>
</dbReference>
<feature type="region of interest" description="Disordered" evidence="2">
    <location>
        <begin position="1"/>
        <end position="42"/>
    </location>
</feature>
<keyword evidence="5" id="KW-1185">Reference proteome</keyword>
<dbReference type="PANTHER" id="PTHR37984">
    <property type="entry name" value="PROTEIN CBG26694"/>
    <property type="match status" value="1"/>
</dbReference>
<comment type="caution">
    <text evidence="4">The sequence shown here is derived from an EMBL/GenBank/DDBJ whole genome shotgun (WGS) entry which is preliminary data.</text>
</comment>
<evidence type="ECO:0000256" key="2">
    <source>
        <dbReference type="SAM" id="MobiDB-lite"/>
    </source>
</evidence>
<dbReference type="InterPro" id="IPR054465">
    <property type="entry name" value="Integrase_p58-like_C"/>
</dbReference>
<dbReference type="InterPro" id="IPR012337">
    <property type="entry name" value="RNaseH-like_sf"/>
</dbReference>
<proteinExistence type="predicted"/>
<protein>
    <recommendedName>
        <fullName evidence="1">Gypsy retrotransposon integrase-like protein 1</fullName>
    </recommendedName>
</protein>
<accession>A0AAV7UE63</accession>
<evidence type="ECO:0000313" key="4">
    <source>
        <dbReference type="EMBL" id="KAJ1186976.1"/>
    </source>
</evidence>
<feature type="domain" description="Integrase catalytic" evidence="3">
    <location>
        <begin position="182"/>
        <end position="348"/>
    </location>
</feature>
<dbReference type="InterPro" id="IPR043502">
    <property type="entry name" value="DNA/RNA_pol_sf"/>
</dbReference>
<dbReference type="Proteomes" id="UP001066276">
    <property type="component" value="Chromosome 3_1"/>
</dbReference>
<reference evidence="4" key="1">
    <citation type="journal article" date="2022" name="bioRxiv">
        <title>Sequencing and chromosome-scale assembly of the giantPleurodeles waltlgenome.</title>
        <authorList>
            <person name="Brown T."/>
            <person name="Elewa A."/>
            <person name="Iarovenko S."/>
            <person name="Subramanian E."/>
            <person name="Araus A.J."/>
            <person name="Petzold A."/>
            <person name="Susuki M."/>
            <person name="Suzuki K.-i.T."/>
            <person name="Hayashi T."/>
            <person name="Toyoda A."/>
            <person name="Oliveira C."/>
            <person name="Osipova E."/>
            <person name="Leigh N.D."/>
            <person name="Simon A."/>
            <person name="Yun M.H."/>
        </authorList>
    </citation>
    <scope>NUCLEOTIDE SEQUENCE</scope>
    <source>
        <strain evidence="4">20211129_DDA</strain>
        <tissue evidence="4">Liver</tissue>
    </source>
</reference>
<dbReference type="Gene3D" id="3.30.420.10">
    <property type="entry name" value="Ribonuclease H-like superfamily/Ribonuclease H"/>
    <property type="match status" value="1"/>
</dbReference>
<dbReference type="GO" id="GO:0015074">
    <property type="term" value="P:DNA integration"/>
    <property type="evidence" value="ECO:0007669"/>
    <property type="project" value="InterPro"/>
</dbReference>
<sequence length="622" mass="69640">MDQVLPKAWGRKGKSLPTIPRFPEDFPFEEEESSPCAEPTPEGLAADTAELLGAGRPTREELSVAQQTCPTLEGLRQQAVKQQNGDVTGTHKVYWEDSLLYTEARDLKPRAARRLVIPLQYREFLLTLAHDIPLAGHVGQSKTWDRLAPLFHWSHMSEDTKEFCRSCVTCQASGKTGGKPKAPLIPLPVVGLSFERVGVDIVGPLDPPTASGNRFILVVVDHATRYPEAILLRATTVPAVAKALLGIFSRVGFPKEVVSDRGSNFMSVYLKAMWKECGVTYRFTSPYHPQTNGLVERFNKTLKGMIMGLPDKLRRRWDVLLPCLLFAYREVPQKGEGYSPFELLFGHPVRGPLALVKEGWEQPLKAPKQDIVDNVLGLRSRMAEYMKKAGKNLQASQELQKQWHDQKAVLTQYQPGQNVWVLEPVAPRALQDKWSGPHLIVEKRGEVTYLVDLGTARSPIRVLHVNRLKPYYDRADLTLLMATDEGQEEESDPLPDLFSTTETDGLVEGVILADCLTAVQKDNCINLLDQFSDLFSLIPGTTTWCEHTIDTGDSLPIKRKIYRQPDHVRDCIKQEVQKMLDLGVIEPSESPFASPLVLVLKPHSKDGEKKCSFVWTIGVSIK</sequence>
<dbReference type="InterPro" id="IPR001584">
    <property type="entry name" value="Integrase_cat-core"/>
</dbReference>
<evidence type="ECO:0000256" key="1">
    <source>
        <dbReference type="ARBA" id="ARBA00039658"/>
    </source>
</evidence>